<evidence type="ECO:0000313" key="2">
    <source>
        <dbReference type="EMBL" id="EJF89214.1"/>
    </source>
</evidence>
<evidence type="ECO:0000313" key="3">
    <source>
        <dbReference type="Proteomes" id="UP000008952"/>
    </source>
</evidence>
<dbReference type="CDD" id="cd04301">
    <property type="entry name" value="NAT_SF"/>
    <property type="match status" value="1"/>
</dbReference>
<name>J0R0Z6_9HYPH</name>
<dbReference type="PROSITE" id="PS51186">
    <property type="entry name" value="GNAT"/>
    <property type="match status" value="1"/>
</dbReference>
<reference evidence="2 3" key="1">
    <citation type="submission" date="2012-03" db="EMBL/GenBank/DDBJ databases">
        <title>The Genome Sequence of Bartonella tamiae Th239.</title>
        <authorList>
            <consortium name="The Broad Institute Genome Sequencing Platform"/>
            <consortium name="The Broad Institute Genome Sequencing Center for Infectious Disease"/>
            <person name="Feldgarden M."/>
            <person name="Kirby J."/>
            <person name="Kosoy M."/>
            <person name="Birtles R."/>
            <person name="Probert W.S."/>
            <person name="Chiaraviglio L."/>
            <person name="Young S.K."/>
            <person name="Zeng Q."/>
            <person name="Gargeya S."/>
            <person name="Fitzgerald M."/>
            <person name="Haas B."/>
            <person name="Abouelleil A."/>
            <person name="Alvarado L."/>
            <person name="Arachchi H.M."/>
            <person name="Berlin A."/>
            <person name="Chapman S.B."/>
            <person name="Gearin G."/>
            <person name="Goldberg J."/>
            <person name="Griggs A."/>
            <person name="Gujja S."/>
            <person name="Hansen M."/>
            <person name="Heiman D."/>
            <person name="Howarth C."/>
            <person name="Larimer J."/>
            <person name="Lui A."/>
            <person name="MacDonald P.J.P."/>
            <person name="McCowen C."/>
            <person name="Montmayeur A."/>
            <person name="Murphy C."/>
            <person name="Neiman D."/>
            <person name="Pearson M."/>
            <person name="Priest M."/>
            <person name="Roberts A."/>
            <person name="Saif S."/>
            <person name="Shea T."/>
            <person name="Sisk P."/>
            <person name="Stolte C."/>
            <person name="Sykes S."/>
            <person name="Wortman J."/>
            <person name="Nusbaum C."/>
            <person name="Birren B."/>
        </authorList>
    </citation>
    <scope>NUCLEOTIDE SEQUENCE [LARGE SCALE GENOMIC DNA]</scope>
    <source>
        <strain evidence="2 3">Th239</strain>
    </source>
</reference>
<dbReference type="Pfam" id="PF00583">
    <property type="entry name" value="Acetyltransf_1"/>
    <property type="match status" value="1"/>
</dbReference>
<dbReference type="RefSeq" id="WP_008040380.1">
    <property type="nucleotide sequence ID" value="NZ_JH725147.1"/>
</dbReference>
<protein>
    <recommendedName>
        <fullName evidence="1">N-acetyltransferase domain-containing protein</fullName>
    </recommendedName>
</protein>
<dbReference type="GO" id="GO:0016747">
    <property type="term" value="F:acyltransferase activity, transferring groups other than amino-acyl groups"/>
    <property type="evidence" value="ECO:0007669"/>
    <property type="project" value="InterPro"/>
</dbReference>
<feature type="domain" description="N-acetyltransferase" evidence="1">
    <location>
        <begin position="21"/>
        <end position="166"/>
    </location>
</feature>
<dbReference type="OrthoDB" id="9815099at2"/>
<organism evidence="2 3">
    <name type="scientific">Bartonella tamiae Th239</name>
    <dbReference type="NCBI Taxonomy" id="1094558"/>
    <lineage>
        <taxon>Bacteria</taxon>
        <taxon>Pseudomonadati</taxon>
        <taxon>Pseudomonadota</taxon>
        <taxon>Alphaproteobacteria</taxon>
        <taxon>Hyphomicrobiales</taxon>
        <taxon>Bartonellaceae</taxon>
        <taxon>Bartonella</taxon>
    </lineage>
</organism>
<gene>
    <name evidence="2" type="ORF">ME5_01765</name>
</gene>
<sequence>MVSLSQAASSNDDGIKNKDEFIVLNETQFHLESINRLNAEAFGPARFTRAAHLLREKGGHDLNLSFIVEYNSQIIGTIRMTPVKLSDLEGYLLGPIVIAQDFKNEGLGSQLIVRSIESAKNHNADFIILVGDEPYYRKFGFKKALYEDIKMPAPVNPERLLILELKQNSIEKAIGTLKHRMSF</sequence>
<dbReference type="InterPro" id="IPR000182">
    <property type="entry name" value="GNAT_dom"/>
</dbReference>
<dbReference type="PATRIC" id="fig|1094558.3.peg.1894"/>
<comment type="caution">
    <text evidence="2">The sequence shown here is derived from an EMBL/GenBank/DDBJ whole genome shotgun (WGS) entry which is preliminary data.</text>
</comment>
<keyword evidence="3" id="KW-1185">Reference proteome</keyword>
<accession>J0R0Z6</accession>
<dbReference type="Gene3D" id="3.40.630.30">
    <property type="match status" value="1"/>
</dbReference>
<proteinExistence type="predicted"/>
<dbReference type="SUPFAM" id="SSF55729">
    <property type="entry name" value="Acyl-CoA N-acyltransferases (Nat)"/>
    <property type="match status" value="1"/>
</dbReference>
<dbReference type="eggNOG" id="COG3153">
    <property type="taxonomic scope" value="Bacteria"/>
</dbReference>
<dbReference type="EMBL" id="AIMB01000008">
    <property type="protein sequence ID" value="EJF89214.1"/>
    <property type="molecule type" value="Genomic_DNA"/>
</dbReference>
<dbReference type="AlphaFoldDB" id="J0R0Z6"/>
<dbReference type="HOGENOM" id="CLU_081840_0_0_5"/>
<evidence type="ECO:0000259" key="1">
    <source>
        <dbReference type="PROSITE" id="PS51186"/>
    </source>
</evidence>
<dbReference type="Proteomes" id="UP000008952">
    <property type="component" value="Unassembled WGS sequence"/>
</dbReference>
<dbReference type="InterPro" id="IPR016181">
    <property type="entry name" value="Acyl_CoA_acyltransferase"/>
</dbReference>